<dbReference type="InterPro" id="IPR055396">
    <property type="entry name" value="DUF7088"/>
</dbReference>
<feature type="compositionally biased region" description="Acidic residues" evidence="2">
    <location>
        <begin position="432"/>
        <end position="444"/>
    </location>
</feature>
<feature type="coiled-coil region" evidence="1">
    <location>
        <begin position="557"/>
        <end position="584"/>
    </location>
</feature>
<protein>
    <submittedName>
        <fullName evidence="6">ABC transporter</fullName>
    </submittedName>
</protein>
<feature type="region of interest" description="Disordered" evidence="2">
    <location>
        <begin position="426"/>
        <end position="461"/>
    </location>
</feature>
<evidence type="ECO:0000256" key="2">
    <source>
        <dbReference type="SAM" id="MobiDB-lite"/>
    </source>
</evidence>
<keyword evidence="1" id="KW-0175">Coiled coil</keyword>
<evidence type="ECO:0000259" key="4">
    <source>
        <dbReference type="Pfam" id="PF09822"/>
    </source>
</evidence>
<dbReference type="Pfam" id="PF23357">
    <property type="entry name" value="DUF7088"/>
    <property type="match status" value="1"/>
</dbReference>
<dbReference type="InterPro" id="IPR019196">
    <property type="entry name" value="ABC_transp_unknown"/>
</dbReference>
<dbReference type="Gene3D" id="3.40.30.10">
    <property type="entry name" value="Glutaredoxin"/>
    <property type="match status" value="1"/>
</dbReference>
<evidence type="ECO:0000313" key="6">
    <source>
        <dbReference type="EMBL" id="PDH34613.1"/>
    </source>
</evidence>
<name>A0A2A5WE61_9GAMM</name>
<keyword evidence="3" id="KW-0472">Membrane</keyword>
<keyword evidence="3" id="KW-1133">Transmembrane helix</keyword>
<feature type="transmembrane region" description="Helical" evidence="3">
    <location>
        <begin position="635"/>
        <end position="655"/>
    </location>
</feature>
<gene>
    <name evidence="6" type="ORF">CNF02_04450</name>
</gene>
<comment type="caution">
    <text evidence="6">The sequence shown here is derived from an EMBL/GenBank/DDBJ whole genome shotgun (WGS) entry which is preliminary data.</text>
</comment>
<feature type="domain" description="ABC-type uncharacterised transport system" evidence="4">
    <location>
        <begin position="184"/>
        <end position="522"/>
    </location>
</feature>
<sequence>MNSKSLFSSFGLVAIAVGLLFSVLFISLLPSLRVDLTEDNLYSLSEGTRSIVSSLEEPIEIMFFYSDSATEDIPQIRSYGTRVQELLREIVIASNGNLRLNMIDPEPFSEEEDLATQYGIRAVPVTQGGEGVYFGLVVTQDSASEVPLLMQASETMQLIRPDQEEFLEYEFMKLITKVANPDRTVIGLLTQLDIDGGFDPVSGQGTQQWMIMDLIRQLYEVRRVDITGDSIDGEIDILMIVHPQGLSDQILYAIDQHVMRGGNTMLFLDPNADSMVSRSVQGNLIPAGMSSELPGLLAAWGIDFDNSKVLADNEQALRVMMGQGQRPVPHLGMLGVQRNFLTQDDIITNRLETINMSSAGAISQAEGAGTTFEPLIVSSSDAMLMERTFVESVTDPSVLFDEFESANQSFVIAARVSGIVESAFPEGRPELIEEPTEEVSEAESTDPGGSAGNPADTDATMDDAEEEIERAVEHIASSNGSVNIVAYADSDVLTDRLWVQVSQFLGQRIPQPFANNGDIVINTLDNLSGDADLSGIRSRGRYSRPFIRVLDLQRQADDRLREEEAELLERLAESEAALAQLNQDEDGNPIGQLTPEIQTEIDRFNEEMLETRRRLRDVRFQLTEDIEQLGTNLKAANTALIPILLTIFILIANFLRVQRRKVTR</sequence>
<accession>A0A2A5WE61</accession>
<keyword evidence="3" id="KW-0812">Transmembrane</keyword>
<evidence type="ECO:0000256" key="1">
    <source>
        <dbReference type="SAM" id="Coils"/>
    </source>
</evidence>
<evidence type="ECO:0000313" key="7">
    <source>
        <dbReference type="Proteomes" id="UP000219329"/>
    </source>
</evidence>
<dbReference type="AlphaFoldDB" id="A0A2A5WE61"/>
<evidence type="ECO:0000256" key="3">
    <source>
        <dbReference type="SAM" id="Phobius"/>
    </source>
</evidence>
<feature type="domain" description="DUF7088" evidence="5">
    <location>
        <begin position="38"/>
        <end position="139"/>
    </location>
</feature>
<dbReference type="Pfam" id="PF09822">
    <property type="entry name" value="ABC_transp_aux"/>
    <property type="match status" value="1"/>
</dbReference>
<dbReference type="Proteomes" id="UP000219329">
    <property type="component" value="Unassembled WGS sequence"/>
</dbReference>
<evidence type="ECO:0000259" key="5">
    <source>
        <dbReference type="Pfam" id="PF23357"/>
    </source>
</evidence>
<dbReference type="EMBL" id="NTJZ01000003">
    <property type="protein sequence ID" value="PDH34613.1"/>
    <property type="molecule type" value="Genomic_DNA"/>
</dbReference>
<organism evidence="6 7">
    <name type="scientific">OM182 bacterium MED-G28</name>
    <dbReference type="NCBI Taxonomy" id="1986256"/>
    <lineage>
        <taxon>Bacteria</taxon>
        <taxon>Pseudomonadati</taxon>
        <taxon>Pseudomonadota</taxon>
        <taxon>Gammaproteobacteria</taxon>
        <taxon>OMG group</taxon>
        <taxon>OM182 clade</taxon>
    </lineage>
</organism>
<reference evidence="6 7" key="1">
    <citation type="submission" date="2017-08" db="EMBL/GenBank/DDBJ databases">
        <title>Fine stratification of microbial communities through a metagenomic profile of the photic zone.</title>
        <authorList>
            <person name="Haro-Moreno J.M."/>
            <person name="Lopez-Perez M."/>
            <person name="De La Torre J."/>
            <person name="Picazo A."/>
            <person name="Camacho A."/>
            <person name="Rodriguez-Valera F."/>
        </authorList>
    </citation>
    <scope>NUCLEOTIDE SEQUENCE [LARGE SCALE GENOMIC DNA]</scope>
    <source>
        <strain evidence="6">MED-G28</strain>
    </source>
</reference>
<proteinExistence type="predicted"/>